<protein>
    <submittedName>
        <fullName evidence="1">Uncharacterized protein</fullName>
    </submittedName>
</protein>
<dbReference type="EMBL" id="BTGU01000732">
    <property type="protein sequence ID" value="GMN68928.1"/>
    <property type="molecule type" value="Genomic_DNA"/>
</dbReference>
<dbReference type="Proteomes" id="UP001187192">
    <property type="component" value="Unassembled WGS sequence"/>
</dbReference>
<name>A0AA88J9I2_FICCA</name>
<organism evidence="1 2">
    <name type="scientific">Ficus carica</name>
    <name type="common">Common fig</name>
    <dbReference type="NCBI Taxonomy" id="3494"/>
    <lineage>
        <taxon>Eukaryota</taxon>
        <taxon>Viridiplantae</taxon>
        <taxon>Streptophyta</taxon>
        <taxon>Embryophyta</taxon>
        <taxon>Tracheophyta</taxon>
        <taxon>Spermatophyta</taxon>
        <taxon>Magnoliopsida</taxon>
        <taxon>eudicotyledons</taxon>
        <taxon>Gunneridae</taxon>
        <taxon>Pentapetalae</taxon>
        <taxon>rosids</taxon>
        <taxon>fabids</taxon>
        <taxon>Rosales</taxon>
        <taxon>Moraceae</taxon>
        <taxon>Ficeae</taxon>
        <taxon>Ficus</taxon>
    </lineage>
</organism>
<sequence>MSPNIRGSGVVGCRSGRIGLGFRGIVTRDWDQGTGGSGEFRADSDWIRFESALSGELGANSGAEVAGLRDPCSIVVGSEDSGDVVVRFCNLGEFMAGLEISGEFMARPGTAGEFLAGSEISGGFRVGSHYSGTGRFNSSMAVGGP</sequence>
<evidence type="ECO:0000313" key="1">
    <source>
        <dbReference type="EMBL" id="GMN68928.1"/>
    </source>
</evidence>
<accession>A0AA88J9I2</accession>
<keyword evidence="2" id="KW-1185">Reference proteome</keyword>
<evidence type="ECO:0000313" key="2">
    <source>
        <dbReference type="Proteomes" id="UP001187192"/>
    </source>
</evidence>
<proteinExistence type="predicted"/>
<comment type="caution">
    <text evidence="1">The sequence shown here is derived from an EMBL/GenBank/DDBJ whole genome shotgun (WGS) entry which is preliminary data.</text>
</comment>
<dbReference type="AlphaFoldDB" id="A0AA88J9I2"/>
<gene>
    <name evidence="1" type="ORF">TIFTF001_037977</name>
</gene>
<reference evidence="1" key="1">
    <citation type="submission" date="2023-07" db="EMBL/GenBank/DDBJ databases">
        <title>draft genome sequence of fig (Ficus carica).</title>
        <authorList>
            <person name="Takahashi T."/>
            <person name="Nishimura K."/>
        </authorList>
    </citation>
    <scope>NUCLEOTIDE SEQUENCE</scope>
</reference>